<dbReference type="EMBL" id="JASGBI010000002">
    <property type="protein sequence ID" value="MDI9240685.1"/>
    <property type="molecule type" value="Genomic_DNA"/>
</dbReference>
<dbReference type="PANTHER" id="PTHR43591:SF24">
    <property type="entry name" value="2-METHOXY-6-POLYPRENYL-1,4-BENZOQUINOL METHYLASE, MITOCHONDRIAL"/>
    <property type="match status" value="1"/>
</dbReference>
<evidence type="ECO:0000313" key="6">
    <source>
        <dbReference type="EMBL" id="MDI9240685.1"/>
    </source>
</evidence>
<organism evidence="6 7">
    <name type="scientific">Lysobacter stagni</name>
    <dbReference type="NCBI Taxonomy" id="3045172"/>
    <lineage>
        <taxon>Bacteria</taxon>
        <taxon>Pseudomonadati</taxon>
        <taxon>Pseudomonadota</taxon>
        <taxon>Gammaproteobacteria</taxon>
        <taxon>Lysobacterales</taxon>
        <taxon>Lysobacteraceae</taxon>
        <taxon>Lysobacter</taxon>
    </lineage>
</organism>
<name>A0ABT6XKI6_9GAMM</name>
<reference evidence="6 7" key="1">
    <citation type="submission" date="2023-05" db="EMBL/GenBank/DDBJ databases">
        <title>Lysobacter sp. strain LF1 Genome sequencing and assembly.</title>
        <authorList>
            <person name="Jung Y."/>
        </authorList>
    </citation>
    <scope>NUCLEOTIDE SEQUENCE [LARGE SCALE GENOMIC DNA]</scope>
    <source>
        <strain evidence="6 7">LF1</strain>
    </source>
</reference>
<proteinExistence type="predicted"/>
<dbReference type="GO" id="GO:0008168">
    <property type="term" value="F:methyltransferase activity"/>
    <property type="evidence" value="ECO:0007669"/>
    <property type="project" value="UniProtKB-KW"/>
</dbReference>
<gene>
    <name evidence="6" type="ORF">QLQ15_17410</name>
</gene>
<dbReference type="RefSeq" id="WP_283214168.1">
    <property type="nucleotide sequence ID" value="NZ_JASGBI010000002.1"/>
</dbReference>
<evidence type="ECO:0000256" key="1">
    <source>
        <dbReference type="ARBA" id="ARBA00022428"/>
    </source>
</evidence>
<dbReference type="Proteomes" id="UP001321580">
    <property type="component" value="Unassembled WGS sequence"/>
</dbReference>
<dbReference type="CDD" id="cd02440">
    <property type="entry name" value="AdoMet_MTases"/>
    <property type="match status" value="1"/>
</dbReference>
<dbReference type="PROSITE" id="PS51608">
    <property type="entry name" value="SAM_MT_UBIE"/>
    <property type="match status" value="1"/>
</dbReference>
<comment type="caution">
    <text evidence="6">The sequence shown here is derived from an EMBL/GenBank/DDBJ whole genome shotgun (WGS) entry which is preliminary data.</text>
</comment>
<dbReference type="GO" id="GO:0032259">
    <property type="term" value="P:methylation"/>
    <property type="evidence" value="ECO:0007669"/>
    <property type="project" value="UniProtKB-KW"/>
</dbReference>
<keyword evidence="7" id="KW-1185">Reference proteome</keyword>
<evidence type="ECO:0000259" key="5">
    <source>
        <dbReference type="Pfam" id="PF13649"/>
    </source>
</evidence>
<evidence type="ECO:0000256" key="4">
    <source>
        <dbReference type="ARBA" id="ARBA00022691"/>
    </source>
</evidence>
<dbReference type="InterPro" id="IPR004033">
    <property type="entry name" value="UbiE/COQ5_MeTrFase"/>
</dbReference>
<dbReference type="Pfam" id="PF13649">
    <property type="entry name" value="Methyltransf_25"/>
    <property type="match status" value="1"/>
</dbReference>
<evidence type="ECO:0000256" key="3">
    <source>
        <dbReference type="ARBA" id="ARBA00022679"/>
    </source>
</evidence>
<evidence type="ECO:0000313" key="7">
    <source>
        <dbReference type="Proteomes" id="UP001321580"/>
    </source>
</evidence>
<keyword evidence="3" id="KW-0808">Transferase</keyword>
<dbReference type="InterPro" id="IPR029063">
    <property type="entry name" value="SAM-dependent_MTases_sf"/>
</dbReference>
<sequence>MANPAITYEREIVPALFRPWAEVLLDLARPQEGERVLDLACGTGIVARLAARRVGSGGRVTGMDLNPAMLEVAQAQAAQEGLRIEWQQGDATTLPFADGAFDLVLCQHGLQFVPDRTALLKEAHRVLGPQGRIALAVWENLDRHPFWARFNEVLVELIGIPALAAPFCLGDAEQLRMLLQMAGFRDIDLAARSMHAVFGDPQGFVAMEVDVIAAAIPVTQHLNDAARAALTRAAETKLADAIAGQLHHGKISVPMHALLFAARA</sequence>
<dbReference type="InterPro" id="IPR041698">
    <property type="entry name" value="Methyltransf_25"/>
</dbReference>
<keyword evidence="1" id="KW-0474">Menaquinone biosynthesis</keyword>
<feature type="domain" description="Methyltransferase" evidence="5">
    <location>
        <begin position="36"/>
        <end position="131"/>
    </location>
</feature>
<dbReference type="PANTHER" id="PTHR43591">
    <property type="entry name" value="METHYLTRANSFERASE"/>
    <property type="match status" value="1"/>
</dbReference>
<evidence type="ECO:0000256" key="2">
    <source>
        <dbReference type="ARBA" id="ARBA00022603"/>
    </source>
</evidence>
<accession>A0ABT6XKI6</accession>
<dbReference type="Gene3D" id="3.40.50.150">
    <property type="entry name" value="Vaccinia Virus protein VP39"/>
    <property type="match status" value="1"/>
</dbReference>
<keyword evidence="2 6" id="KW-0489">Methyltransferase</keyword>
<dbReference type="SUPFAM" id="SSF53335">
    <property type="entry name" value="S-adenosyl-L-methionine-dependent methyltransferases"/>
    <property type="match status" value="1"/>
</dbReference>
<protein>
    <submittedName>
        <fullName evidence="6">Methyltransferase domain-containing protein</fullName>
    </submittedName>
</protein>
<keyword evidence="4" id="KW-0949">S-adenosyl-L-methionine</keyword>